<sequence length="1119" mass="120725">MRRSLISWRWLPVILAAVLWTGCSLSALAQSMNAGDIRGIVTDPSGAAIPDVTVTVLNKNTGVSKDFTTNQDGLYDTSSIVPGTYEITFSKSGFQKYVRSAVTVVVGNATVNAQLTVGAVTEQIVVNTDLPLLSTENAEQTTTLDAKQLSTLPQVGTPNWENFTILLPGSAGAPKGAQGASNPGQAASINGNLPFSTILSDGAAITLPHSANADVMILETIQEVKVNSSAFSAQYGIGGIMFNQISKGGTNGFHGAAYEYFQNDALNAANYAFAQKTRREAVSPLRYNNFGFGVGGPILKNKLFFFFDYDKIINHGAASTGTATVPTAAMLNGDFTGLPTIYDPASTTVVDGKIQRRSFAEVYGNGNRIPASRIDSVAKALSAYYPVANSPGTIASNGVVQNNYFYNVPNSQPFQKFFGRADWDITGNNRLTLSETASDNPAYSNGQGFFPVNYQSQGVSRHNAQITDVWQISPSVINELRIGYTNQMNFFVPASLGMGIPAQVGWQFAKADVLPTLNVTGVYQITPATNAVYKMHVYDPSDVVTLIRGKHILHFGGEFLFFRDNSTNWGNIDAGTMGFAGVYTASTQGDTSTGLGYADFLLGQANAWGAQVTPEAGARMRVPQVFIQDDYKIRPNLTLNLGLRYQIQSGWGEVKGNMATFDPTVQNPATGTLGAMWFGSTKANGRSRLQEPNYSTFLPRVGFSWLLDSHTVLRGGFGLYAYNWSLDTYAPGMAQAFGQRGSVSDQSNGVTPVAVLSSNGSTLPYLSNSTDPAAYNGQNVNYNQYHAPVGGSYQWNLSMQREISNDMVFQLAYVATHGHDLPFPVDINQVPENRLAPNDQQFRPYPQFGNLFGSTNNARSNYNSLQASVEKRMSHGLYFNFSYVWSHFLNNLDSSGWGSRAGAQNYQRSFDPGANYANSNFDIRNKFAGSAVYQLPFGRGKAFLNNNWLLDEIVGGWQGAGTLVLQSGQPFTVSMAQDFSYSQAQNAQWYPNLVGNPSLASRGAYHGTNQWFNEAAFASPTPGTFGNAGRNLLNGPGLSRVNFSLGKTFAIREGMGLQIRADASNLFNHPSFGLPTTDGNQGSAQLIVNPNGSIATGTSTIRSVTVNGRGMQLSARFSF</sequence>
<dbReference type="PANTHER" id="PTHR30069:SF46">
    <property type="entry name" value="OAR PROTEIN"/>
    <property type="match status" value="1"/>
</dbReference>
<dbReference type="InterPro" id="IPR057601">
    <property type="entry name" value="Oar-like_b-barrel"/>
</dbReference>
<dbReference type="Gene3D" id="2.60.40.1120">
    <property type="entry name" value="Carboxypeptidase-like, regulatory domain"/>
    <property type="match status" value="1"/>
</dbReference>
<dbReference type="InterPro" id="IPR036942">
    <property type="entry name" value="Beta-barrel_TonB_sf"/>
</dbReference>
<evidence type="ECO:0000256" key="6">
    <source>
        <dbReference type="ARBA" id="ARBA00023237"/>
    </source>
</evidence>
<dbReference type="Pfam" id="PF25183">
    <property type="entry name" value="OMP_b-brl_4"/>
    <property type="match status" value="1"/>
</dbReference>
<accession>A0A4Q7YUP6</accession>
<evidence type="ECO:0000259" key="8">
    <source>
        <dbReference type="Pfam" id="PF25183"/>
    </source>
</evidence>
<evidence type="ECO:0000256" key="3">
    <source>
        <dbReference type="ARBA" id="ARBA00022452"/>
    </source>
</evidence>
<organism evidence="9 10">
    <name type="scientific">Edaphobacter modestus</name>
    <dbReference type="NCBI Taxonomy" id="388466"/>
    <lineage>
        <taxon>Bacteria</taxon>
        <taxon>Pseudomonadati</taxon>
        <taxon>Acidobacteriota</taxon>
        <taxon>Terriglobia</taxon>
        <taxon>Terriglobales</taxon>
        <taxon>Acidobacteriaceae</taxon>
        <taxon>Edaphobacter</taxon>
    </lineage>
</organism>
<reference evidence="9 10" key="1">
    <citation type="submission" date="2019-02" db="EMBL/GenBank/DDBJ databases">
        <title>Genomic Encyclopedia of Archaeal and Bacterial Type Strains, Phase II (KMG-II): from individual species to whole genera.</title>
        <authorList>
            <person name="Goeker M."/>
        </authorList>
    </citation>
    <scope>NUCLEOTIDE SEQUENCE [LARGE SCALE GENOMIC DNA]</scope>
    <source>
        <strain evidence="9 10">DSM 18101</strain>
    </source>
</reference>
<keyword evidence="7" id="KW-0732">Signal</keyword>
<gene>
    <name evidence="9" type="ORF">BDD14_2525</name>
</gene>
<dbReference type="PROSITE" id="PS51257">
    <property type="entry name" value="PROKAR_LIPOPROTEIN"/>
    <property type="match status" value="1"/>
</dbReference>
<dbReference type="RefSeq" id="WP_130419019.1">
    <property type="nucleotide sequence ID" value="NZ_SHKW01000001.1"/>
</dbReference>
<keyword evidence="5" id="KW-0472">Membrane</keyword>
<keyword evidence="3" id="KW-1134">Transmembrane beta strand</keyword>
<dbReference type="SUPFAM" id="SSF56935">
    <property type="entry name" value="Porins"/>
    <property type="match status" value="1"/>
</dbReference>
<feature type="domain" description="TonB-dependent transporter Oar-like beta-barrel" evidence="8">
    <location>
        <begin position="246"/>
        <end position="1087"/>
    </location>
</feature>
<dbReference type="Gene3D" id="2.40.170.20">
    <property type="entry name" value="TonB-dependent receptor, beta-barrel domain"/>
    <property type="match status" value="1"/>
</dbReference>
<keyword evidence="10" id="KW-1185">Reference proteome</keyword>
<keyword evidence="2" id="KW-0813">Transport</keyword>
<dbReference type="OrthoDB" id="97893at2"/>
<evidence type="ECO:0000313" key="9">
    <source>
        <dbReference type="EMBL" id="RZU41034.1"/>
    </source>
</evidence>
<dbReference type="Pfam" id="PF13620">
    <property type="entry name" value="CarboxypepD_reg"/>
    <property type="match status" value="1"/>
</dbReference>
<keyword evidence="9" id="KW-0645">Protease</keyword>
<dbReference type="PANTHER" id="PTHR30069">
    <property type="entry name" value="TONB-DEPENDENT OUTER MEMBRANE RECEPTOR"/>
    <property type="match status" value="1"/>
</dbReference>
<keyword evidence="4" id="KW-0812">Transmembrane</keyword>
<comment type="caution">
    <text evidence="9">The sequence shown here is derived from an EMBL/GenBank/DDBJ whole genome shotgun (WGS) entry which is preliminary data.</text>
</comment>
<dbReference type="InterPro" id="IPR039426">
    <property type="entry name" value="TonB-dep_rcpt-like"/>
</dbReference>
<dbReference type="SUPFAM" id="SSF49464">
    <property type="entry name" value="Carboxypeptidase regulatory domain-like"/>
    <property type="match status" value="1"/>
</dbReference>
<name>A0A4Q7YUP6_9BACT</name>
<evidence type="ECO:0000256" key="1">
    <source>
        <dbReference type="ARBA" id="ARBA00004571"/>
    </source>
</evidence>
<dbReference type="GO" id="GO:0004180">
    <property type="term" value="F:carboxypeptidase activity"/>
    <property type="evidence" value="ECO:0007669"/>
    <property type="project" value="UniProtKB-KW"/>
</dbReference>
<proteinExistence type="predicted"/>
<dbReference type="GO" id="GO:0009279">
    <property type="term" value="C:cell outer membrane"/>
    <property type="evidence" value="ECO:0007669"/>
    <property type="project" value="UniProtKB-SubCell"/>
</dbReference>
<keyword evidence="6" id="KW-0998">Cell outer membrane</keyword>
<dbReference type="InterPro" id="IPR008969">
    <property type="entry name" value="CarboxyPept-like_regulatory"/>
</dbReference>
<dbReference type="AlphaFoldDB" id="A0A4Q7YUP6"/>
<evidence type="ECO:0000256" key="4">
    <source>
        <dbReference type="ARBA" id="ARBA00022692"/>
    </source>
</evidence>
<evidence type="ECO:0000256" key="7">
    <source>
        <dbReference type="SAM" id="SignalP"/>
    </source>
</evidence>
<protein>
    <submittedName>
        <fullName evidence="9">Carboxypeptidase family protein</fullName>
    </submittedName>
</protein>
<feature type="chain" id="PRO_5020233796" evidence="7">
    <location>
        <begin position="30"/>
        <end position="1119"/>
    </location>
</feature>
<keyword evidence="9" id="KW-0378">Hydrolase</keyword>
<keyword evidence="9" id="KW-0121">Carboxypeptidase</keyword>
<evidence type="ECO:0000313" key="10">
    <source>
        <dbReference type="Proteomes" id="UP000292958"/>
    </source>
</evidence>
<evidence type="ECO:0000256" key="2">
    <source>
        <dbReference type="ARBA" id="ARBA00022448"/>
    </source>
</evidence>
<dbReference type="GO" id="GO:0015344">
    <property type="term" value="F:siderophore uptake transmembrane transporter activity"/>
    <property type="evidence" value="ECO:0007669"/>
    <property type="project" value="TreeGrafter"/>
</dbReference>
<dbReference type="Proteomes" id="UP000292958">
    <property type="component" value="Unassembled WGS sequence"/>
</dbReference>
<evidence type="ECO:0000256" key="5">
    <source>
        <dbReference type="ARBA" id="ARBA00023136"/>
    </source>
</evidence>
<dbReference type="EMBL" id="SHKW01000001">
    <property type="protein sequence ID" value="RZU41034.1"/>
    <property type="molecule type" value="Genomic_DNA"/>
</dbReference>
<feature type="signal peptide" evidence="7">
    <location>
        <begin position="1"/>
        <end position="29"/>
    </location>
</feature>
<comment type="subcellular location">
    <subcellularLocation>
        <location evidence="1">Cell outer membrane</location>
        <topology evidence="1">Multi-pass membrane protein</topology>
    </subcellularLocation>
</comment>
<dbReference type="GO" id="GO:0044718">
    <property type="term" value="P:siderophore transmembrane transport"/>
    <property type="evidence" value="ECO:0007669"/>
    <property type="project" value="TreeGrafter"/>
</dbReference>